<dbReference type="Proteomes" id="UP000665020">
    <property type="component" value="Chromosome"/>
</dbReference>
<dbReference type="InterPro" id="IPR019800">
    <property type="entry name" value="Glyco_hydro_3_AS"/>
</dbReference>
<dbReference type="KEGG" id="ifn:GM661_14690"/>
<accession>A0A8A7KK99</accession>
<dbReference type="GO" id="GO:0008422">
    <property type="term" value="F:beta-glucosidase activity"/>
    <property type="evidence" value="ECO:0007669"/>
    <property type="project" value="UniProtKB-EC"/>
</dbReference>
<dbReference type="Pfam" id="PF01915">
    <property type="entry name" value="Glyco_hydro_3_C"/>
    <property type="match status" value="1"/>
</dbReference>
<evidence type="ECO:0000256" key="2">
    <source>
        <dbReference type="ARBA" id="ARBA00005336"/>
    </source>
</evidence>
<dbReference type="InterPro" id="IPR051915">
    <property type="entry name" value="Cellulose_Degrad_GH3"/>
</dbReference>
<evidence type="ECO:0000313" key="10">
    <source>
        <dbReference type="EMBL" id="QTM00060.1"/>
    </source>
</evidence>
<keyword evidence="5 7" id="KW-0378">Hydrolase</keyword>
<feature type="domain" description="Glycoside hydrolase family 3 C-terminal" evidence="9">
    <location>
        <begin position="411"/>
        <end position="605"/>
    </location>
</feature>
<evidence type="ECO:0000259" key="8">
    <source>
        <dbReference type="Pfam" id="PF00933"/>
    </source>
</evidence>
<feature type="domain" description="Glycoside hydrolase family 3 N-terminal" evidence="8">
    <location>
        <begin position="50"/>
        <end position="371"/>
    </location>
</feature>
<dbReference type="SUPFAM" id="SSF51445">
    <property type="entry name" value="(Trans)glycosidases"/>
    <property type="match status" value="1"/>
</dbReference>
<dbReference type="InterPro" id="IPR002772">
    <property type="entry name" value="Glyco_hydro_3_C"/>
</dbReference>
<dbReference type="SUPFAM" id="SSF52279">
    <property type="entry name" value="Beta-D-glucan exohydrolase, C-terminal domain"/>
    <property type="match status" value="1"/>
</dbReference>
<dbReference type="PROSITE" id="PS00775">
    <property type="entry name" value="GLYCOSYL_HYDROL_F3"/>
    <property type="match status" value="1"/>
</dbReference>
<dbReference type="Pfam" id="PF00933">
    <property type="entry name" value="Glyco_hydro_3"/>
    <property type="match status" value="1"/>
</dbReference>
<dbReference type="FunFam" id="3.40.50.1700:FF:000002">
    <property type="entry name" value="Glycosyl hydrolase family protein"/>
    <property type="match status" value="1"/>
</dbReference>
<dbReference type="PANTHER" id="PTHR30620:SF16">
    <property type="entry name" value="LYSOSOMAL BETA GLUCOSIDASE"/>
    <property type="match status" value="1"/>
</dbReference>
<organism evidence="10 11">
    <name type="scientific">Iocasia fonsfrigidae</name>
    <dbReference type="NCBI Taxonomy" id="2682810"/>
    <lineage>
        <taxon>Bacteria</taxon>
        <taxon>Bacillati</taxon>
        <taxon>Bacillota</taxon>
        <taxon>Clostridia</taxon>
        <taxon>Halanaerobiales</taxon>
        <taxon>Halanaerobiaceae</taxon>
        <taxon>Iocasia</taxon>
    </lineage>
</organism>
<evidence type="ECO:0000256" key="5">
    <source>
        <dbReference type="ARBA" id="ARBA00022801"/>
    </source>
</evidence>
<gene>
    <name evidence="10" type="ORF">GM661_14690</name>
</gene>
<sequence>MSLTGAVQNGLTLNYVQGKDNNISEVKLDFINDKSLSIEEKVNKLIDLMTLEEKIGQMTQAERDAVNVGDIKNYYLGSILSGGGSVPYPNEASNWVEMYNNFQKEAMNSRLRIPILYGIDAVHGHNSVKNATIFPHNIGIGATRDSKLVKKIAKITAVEVRATGLDLNFSPSVAVARDERWGRTYESFGETSELQELLTAAYIKGLQGEDTEMGGEYVIATAKHYLGDGGVELGTGQDGLLDRGDVSVSEEVLRGIHMQGYLKAIDAGVGCIMVSHSSWQGTKMHAQQYLITDVLKEELGFDGIVLSDWNSIHDIKLPSYYEQVVKSVNAGIDMFMEPYDWKRFISTLKEAVVSGDISGDRINDAVSRILTIKFKAGKFAEPFVDPKQVDFNVIGSSKHREAAREAVRKSLVLLKNKNGVLPISRSANIYVAGSNCDDIGSQCGGWTLSWQGSTGDITEGTTIKEGIKNAVKGRGKVVASLDNADIAIVVIGENPYAEWKGDDPDLSLSKADITTLNKVKQAGIPIVVVMVSGRPLIVSNYIDDWDAFIEAWLPGSEGQGVADVIFGDYNFTGRLPITWPKHVSQLPINYGDRQYDPLFEYGYGLVMDL</sequence>
<dbReference type="InterPro" id="IPR001764">
    <property type="entry name" value="Glyco_hydro_3_N"/>
</dbReference>
<dbReference type="InterPro" id="IPR017853">
    <property type="entry name" value="GH"/>
</dbReference>
<dbReference type="GO" id="GO:0009251">
    <property type="term" value="P:glucan catabolic process"/>
    <property type="evidence" value="ECO:0007669"/>
    <property type="project" value="TreeGrafter"/>
</dbReference>
<evidence type="ECO:0000259" key="9">
    <source>
        <dbReference type="Pfam" id="PF01915"/>
    </source>
</evidence>
<dbReference type="Gene3D" id="3.40.50.1700">
    <property type="entry name" value="Glycoside hydrolase family 3 C-terminal domain"/>
    <property type="match status" value="1"/>
</dbReference>
<evidence type="ECO:0000313" key="11">
    <source>
        <dbReference type="Proteomes" id="UP000665020"/>
    </source>
</evidence>
<keyword evidence="6 7" id="KW-0326">Glycosidase</keyword>
<evidence type="ECO:0000256" key="4">
    <source>
        <dbReference type="ARBA" id="ARBA00022729"/>
    </source>
</evidence>
<keyword evidence="11" id="KW-1185">Reference proteome</keyword>
<dbReference type="Gene3D" id="3.20.20.300">
    <property type="entry name" value="Glycoside hydrolase, family 3, N-terminal domain"/>
    <property type="match status" value="1"/>
</dbReference>
<proteinExistence type="inferred from homology"/>
<evidence type="ECO:0000256" key="1">
    <source>
        <dbReference type="ARBA" id="ARBA00000448"/>
    </source>
</evidence>
<dbReference type="EMBL" id="CP046640">
    <property type="protein sequence ID" value="QTM00060.1"/>
    <property type="molecule type" value="Genomic_DNA"/>
</dbReference>
<dbReference type="RefSeq" id="WP_230867509.1">
    <property type="nucleotide sequence ID" value="NZ_CP046640.1"/>
</dbReference>
<dbReference type="PANTHER" id="PTHR30620">
    <property type="entry name" value="PERIPLASMIC BETA-GLUCOSIDASE-RELATED"/>
    <property type="match status" value="1"/>
</dbReference>
<dbReference type="PRINTS" id="PR00133">
    <property type="entry name" value="GLHYDRLASE3"/>
</dbReference>
<name>A0A8A7KK99_9FIRM</name>
<dbReference type="EC" id="3.2.1.21" evidence="3"/>
<evidence type="ECO:0000256" key="3">
    <source>
        <dbReference type="ARBA" id="ARBA00012744"/>
    </source>
</evidence>
<dbReference type="AlphaFoldDB" id="A0A8A7KK99"/>
<protein>
    <recommendedName>
        <fullName evidence="3">beta-glucosidase</fullName>
        <ecNumber evidence="3">3.2.1.21</ecNumber>
    </recommendedName>
</protein>
<evidence type="ECO:0000256" key="7">
    <source>
        <dbReference type="RuleBase" id="RU361161"/>
    </source>
</evidence>
<evidence type="ECO:0000256" key="6">
    <source>
        <dbReference type="ARBA" id="ARBA00023295"/>
    </source>
</evidence>
<comment type="catalytic activity">
    <reaction evidence="1">
        <text>Hydrolysis of terminal, non-reducing beta-D-glucosyl residues with release of beta-D-glucose.</text>
        <dbReference type="EC" id="3.2.1.21"/>
    </reaction>
</comment>
<comment type="similarity">
    <text evidence="2 7">Belongs to the glycosyl hydrolase 3 family.</text>
</comment>
<dbReference type="InterPro" id="IPR036962">
    <property type="entry name" value="Glyco_hydro_3_N_sf"/>
</dbReference>
<keyword evidence="4" id="KW-0732">Signal</keyword>
<dbReference type="InterPro" id="IPR036881">
    <property type="entry name" value="Glyco_hydro_3_C_sf"/>
</dbReference>
<reference evidence="10" key="1">
    <citation type="submission" date="2019-12" db="EMBL/GenBank/DDBJ databases">
        <authorList>
            <person name="zhang j."/>
            <person name="sun C.M."/>
        </authorList>
    </citation>
    <scope>NUCLEOTIDE SEQUENCE</scope>
    <source>
        <strain evidence="10">NS-1</strain>
    </source>
</reference>